<evidence type="ECO:0000256" key="4">
    <source>
        <dbReference type="SAM" id="MobiDB-lite"/>
    </source>
</evidence>
<evidence type="ECO:0000313" key="7">
    <source>
        <dbReference type="Proteomes" id="UP000823775"/>
    </source>
</evidence>
<feature type="region of interest" description="Disordered" evidence="4">
    <location>
        <begin position="938"/>
        <end position="981"/>
    </location>
</feature>
<feature type="compositionally biased region" description="Basic and acidic residues" evidence="4">
    <location>
        <begin position="498"/>
        <end position="508"/>
    </location>
</feature>
<gene>
    <name evidence="6" type="ORF">HAX54_043035</name>
</gene>
<dbReference type="EMBL" id="JACEIK010000640">
    <property type="protein sequence ID" value="MCD7460186.1"/>
    <property type="molecule type" value="Genomic_DNA"/>
</dbReference>
<feature type="compositionally biased region" description="Low complexity" evidence="4">
    <location>
        <begin position="1026"/>
        <end position="1036"/>
    </location>
</feature>
<sequence>MMMEEHELEEGEACYYKDDEDTSIDPDIALSYIDEKLQSVLGHFQKDFEGGVSAENLGAKFGGYGSFLPTYQRSPSILSQPRTPQRSQNQGTSRSPNRLASEGPPQNSTAVSDPPSTRRNGTAGSRDGHTLHDSRVPCGDDSTRQDSCFFAQESNKFPAKHEVSMIKSLNLTDQRKLKLRIRVGSDKTAQKSTALQTSLGLISPSSSMENSPTESGEMLSKFQEIHSDSPASILQTMTSFPVAGSVLLSPLHEKLLTLSRNEKLFAENEHVAVAKDTNPQYVMSANSSTSRLEDGDVLIRKKTKSVGKNEYVEELNSEVRNDTMSLFQKNLGIESLENRHCFSNDLNRRVVPGLVCDTHESVKAAGGAPEAIKDSEKEVPMKKREINRLKDQLFGSDLDKDDSLESLSDLGGDKYDHQEVRSRSVELQLKSFQKNASFDSREGGRSKCSRSVPSFRADSDISESERDSSGAVPLRKKAVMKAASQKPDQPRIPHTKKQSSEGKKKLTEHQPGLKPAANVAEVRRVPATLKNKKSSKKDVRVAHVFDAQLETPTNQLDSLGRHPSDNLKKSKLEASKGQHSSSAKSRQVPCNKVDSHVACATPMKDPSAVGIQGAKELASGAEPPVAPVVIEEDWVACDKCEKWRLLPYGTKPEQLPERWLCSMLYWLPGMNRCDISEEETTRALHALYQMPLPDNLNSLQNHAGRSVAGVVSADMHGLGGNSQMAGSDYMASGGKKKHKLRENTSSNHGPVLTTKSNLQHELVKSRSSKNVNQPVAEPNSISKSNAQIPVKSSDVLGKHLNKSKERMANGDEKPKKAFKRESDQYDQRDLKKLKIKSDQAFVATREVVTGIQEYHERANLKETKPGLTERLQILEKKHGNRVQDSRDSGSIDLKTDIGRAVSVKKRKLRDQDYIMNSQSNGIHLGDSDGNAIVGEVSGESGFRKQKKPKVFHSEKKESSTSKGEEKSSRTRGTVTKIVLPGTRDFPIDRSVEMECQTKKYRVKGQSRLTMEDIDSLKKELGSEQLSTAATSSSSKVSDSRKRRANHQVKGSPVGSVSSSPMRMFITSKASPARMESSGKDDAKLDDDGSPRKYLDRDGNLESDKSKILIKGKRPGVPHPEVYENSLLDFQGTNAREKIESCVIHSSEVGNSHMGNSNVDVLEECSPYMTEKHAAYCSDDKGRVSKKHVSMLKEHKSGKDSPLQFKEKEWNAGFNNQRVEENISNQLGSKEVLNSKIGHNNLDLSTKSFKNNQKLSKKDPTHCSDSRREHRLKHDGVESTTKLNSEFDMERKVLLKQKPHQEIDARIATNGRSTQTESRDLRSQVGAHAEDKLGSSVIKSKPASGCQKGSFKDVGMANTSVNARVSTMLKDPGISVCQNVSHNNLGHLEPAHCAVQEPSAPTPSKRETSSQTASIVLREAEDLRDVADRLKNSGFHAEYNQAYFQAALKFLQGASLLESSNGESSKSGEMNQIQIYSITAKLCETCALEYEKRSETATAALAYKCMEVAYMRVVYCKNLSSSRIWHDLQASMQVPPQGESPSSSASDVDNTNNQTVAEKTALLRGSGSHAGNHVIAPRNRPSFVRLLDFTKDVNSAMEASRKAQNAFAAATNLEKAENKDAFISVKRVIDFSFQDVEELIRLVKQAIEAINHEGFGGGRG</sequence>
<feature type="compositionally biased region" description="Polar residues" evidence="4">
    <location>
        <begin position="768"/>
        <end position="787"/>
    </location>
</feature>
<feature type="compositionally biased region" description="Low complexity" evidence="4">
    <location>
        <begin position="1050"/>
        <end position="1060"/>
    </location>
</feature>
<feature type="region of interest" description="Disordered" evidence="4">
    <location>
        <begin position="72"/>
        <end position="139"/>
    </location>
</feature>
<feature type="region of interest" description="Disordered" evidence="4">
    <location>
        <begin position="1243"/>
        <end position="1276"/>
    </location>
</feature>
<dbReference type="InterPro" id="IPR055300">
    <property type="entry name" value="CWZF3/5/7"/>
</dbReference>
<dbReference type="Pfam" id="PF24756">
    <property type="entry name" value="THD_CWZF3-5-7"/>
    <property type="match status" value="1"/>
</dbReference>
<feature type="compositionally biased region" description="Polar residues" evidence="4">
    <location>
        <begin position="1243"/>
        <end position="1253"/>
    </location>
</feature>
<organism evidence="6 7">
    <name type="scientific">Datura stramonium</name>
    <name type="common">Jimsonweed</name>
    <name type="synonym">Common thornapple</name>
    <dbReference type="NCBI Taxonomy" id="4076"/>
    <lineage>
        <taxon>Eukaryota</taxon>
        <taxon>Viridiplantae</taxon>
        <taxon>Streptophyta</taxon>
        <taxon>Embryophyta</taxon>
        <taxon>Tracheophyta</taxon>
        <taxon>Spermatophyta</taxon>
        <taxon>Magnoliopsida</taxon>
        <taxon>eudicotyledons</taxon>
        <taxon>Gunneridae</taxon>
        <taxon>Pentapetalae</taxon>
        <taxon>asterids</taxon>
        <taxon>lamiids</taxon>
        <taxon>Solanales</taxon>
        <taxon>Solanaceae</taxon>
        <taxon>Solanoideae</taxon>
        <taxon>Datureae</taxon>
        <taxon>Datura</taxon>
    </lineage>
</organism>
<feature type="compositionally biased region" description="Basic and acidic residues" evidence="4">
    <location>
        <begin position="126"/>
        <end position="135"/>
    </location>
</feature>
<proteinExistence type="predicted"/>
<keyword evidence="1" id="KW-0479">Metal-binding</keyword>
<feature type="compositionally biased region" description="Polar residues" evidence="4">
    <location>
        <begin position="743"/>
        <end position="759"/>
    </location>
</feature>
<accession>A0ABS8SMU8</accession>
<feature type="compositionally biased region" description="Basic and acidic residues" evidence="4">
    <location>
        <begin position="1076"/>
        <end position="1099"/>
    </location>
</feature>
<feature type="compositionally biased region" description="Basic and acidic residues" evidence="4">
    <location>
        <begin position="802"/>
        <end position="824"/>
    </location>
</feature>
<evidence type="ECO:0000256" key="3">
    <source>
        <dbReference type="ARBA" id="ARBA00022833"/>
    </source>
</evidence>
<dbReference type="Gene3D" id="3.30.40.100">
    <property type="match status" value="1"/>
</dbReference>
<keyword evidence="3" id="KW-0862">Zinc</keyword>
<evidence type="ECO:0000313" key="6">
    <source>
        <dbReference type="EMBL" id="MCD7460186.1"/>
    </source>
</evidence>
<evidence type="ECO:0000256" key="2">
    <source>
        <dbReference type="ARBA" id="ARBA00022771"/>
    </source>
</evidence>
<dbReference type="Pfam" id="PF07496">
    <property type="entry name" value="zf-CW"/>
    <property type="match status" value="1"/>
</dbReference>
<feature type="region of interest" description="Disordered" evidence="4">
    <location>
        <begin position="724"/>
        <end position="824"/>
    </location>
</feature>
<comment type="caution">
    <text evidence="6">The sequence shown here is derived from an EMBL/GenBank/DDBJ whole genome shotgun (WGS) entry which is preliminary data.</text>
</comment>
<feature type="region of interest" description="Disordered" evidence="4">
    <location>
        <begin position="436"/>
        <end position="538"/>
    </location>
</feature>
<feature type="region of interest" description="Disordered" evidence="4">
    <location>
        <begin position="553"/>
        <end position="588"/>
    </location>
</feature>
<feature type="compositionally biased region" description="Polar residues" evidence="4">
    <location>
        <begin position="72"/>
        <end position="123"/>
    </location>
</feature>
<feature type="compositionally biased region" description="Basic and acidic residues" evidence="4">
    <location>
        <begin position="457"/>
        <end position="468"/>
    </location>
</feature>
<feature type="region of interest" description="Disordered" evidence="4">
    <location>
        <begin position="1531"/>
        <end position="1550"/>
    </location>
</feature>
<feature type="region of interest" description="Disordered" evidence="4">
    <location>
        <begin position="1"/>
        <end position="21"/>
    </location>
</feature>
<keyword evidence="2" id="KW-0863">Zinc-finger</keyword>
<evidence type="ECO:0000259" key="5">
    <source>
        <dbReference type="PROSITE" id="PS51050"/>
    </source>
</evidence>
<dbReference type="InterPro" id="IPR011124">
    <property type="entry name" value="Znf_CW"/>
</dbReference>
<feature type="compositionally biased region" description="Basic and acidic residues" evidence="4">
    <location>
        <begin position="1255"/>
        <end position="1276"/>
    </location>
</feature>
<reference evidence="6 7" key="1">
    <citation type="journal article" date="2021" name="BMC Genomics">
        <title>Datura genome reveals duplications of psychoactive alkaloid biosynthetic genes and high mutation rate following tissue culture.</title>
        <authorList>
            <person name="Rajewski A."/>
            <person name="Carter-House D."/>
            <person name="Stajich J."/>
            <person name="Litt A."/>
        </authorList>
    </citation>
    <scope>NUCLEOTIDE SEQUENCE [LARGE SCALE GENOMIC DNA]</scope>
    <source>
        <strain evidence="6">AR-01</strain>
    </source>
</reference>
<name>A0ABS8SMU8_DATST</name>
<dbReference type="PROSITE" id="PS51050">
    <property type="entry name" value="ZF_CW"/>
    <property type="match status" value="1"/>
</dbReference>
<dbReference type="PANTHER" id="PTHR46524:SF12">
    <property type="entry name" value="CW-TYPE DOMAIN-CONTAINING PROTEIN"/>
    <property type="match status" value="1"/>
</dbReference>
<keyword evidence="7" id="KW-1185">Reference proteome</keyword>
<feature type="compositionally biased region" description="Basic and acidic residues" evidence="4">
    <location>
        <begin position="559"/>
        <end position="576"/>
    </location>
</feature>
<dbReference type="InterPro" id="IPR056406">
    <property type="entry name" value="THD_CWZF3/5/7"/>
</dbReference>
<feature type="region of interest" description="Disordered" evidence="4">
    <location>
        <begin position="1022"/>
        <end position="1099"/>
    </location>
</feature>
<evidence type="ECO:0000256" key="1">
    <source>
        <dbReference type="ARBA" id="ARBA00022723"/>
    </source>
</evidence>
<protein>
    <recommendedName>
        <fullName evidence="5">CW-type domain-containing protein</fullName>
    </recommendedName>
</protein>
<feature type="compositionally biased region" description="Basic and acidic residues" evidence="4">
    <location>
        <begin position="951"/>
        <end position="968"/>
    </location>
</feature>
<dbReference type="Proteomes" id="UP000823775">
    <property type="component" value="Unassembled WGS sequence"/>
</dbReference>
<feature type="domain" description="CW-type" evidence="5">
    <location>
        <begin position="628"/>
        <end position="681"/>
    </location>
</feature>
<dbReference type="PANTHER" id="PTHR46524">
    <property type="entry name" value="CW-TYPE ZINC FINGER"/>
    <property type="match status" value="1"/>
</dbReference>